<protein>
    <submittedName>
        <fullName evidence="1">Uncharacterized protein</fullName>
    </submittedName>
</protein>
<sequence>MCVKPSGEYKNPSFRIVDDMITQGSFESVETTDILTKSLGNDEPSGHTCGQSKFVRQSHYFNIMQISKDNTKVSVVKCQLAALEKTVQELCAKHGIDRKTKADENTAPTVDNHNSFMANCTLNEKEPRVVYMECVLTDIVLGISLGEENMRVTITVPKLKHALLPISTNEATIMEEDVSGFVAWLKRLFVIDMSLSPAIRGPSHVPDRVVKGNKRIKKRAGKKKLQSEPEVQQQNTQQQLPSFNFSEVYFDLRPLAYYAQCFMRDDLQIECPIQLAISVIDPWDDSVMYFYLLENVLGDDFKDLIKLALND</sequence>
<dbReference type="Proteomes" id="UP001187192">
    <property type="component" value="Unassembled WGS sequence"/>
</dbReference>
<proteinExistence type="predicted"/>
<accession>A0AA88AF38</accession>
<comment type="caution">
    <text evidence="1">The sequence shown here is derived from an EMBL/GenBank/DDBJ whole genome shotgun (WGS) entry which is preliminary data.</text>
</comment>
<evidence type="ECO:0000313" key="2">
    <source>
        <dbReference type="Proteomes" id="UP001187192"/>
    </source>
</evidence>
<dbReference type="EMBL" id="BTGU01000015">
    <property type="protein sequence ID" value="GMN42721.1"/>
    <property type="molecule type" value="Genomic_DNA"/>
</dbReference>
<evidence type="ECO:0000313" key="1">
    <source>
        <dbReference type="EMBL" id="GMN42721.1"/>
    </source>
</evidence>
<keyword evidence="2" id="KW-1185">Reference proteome</keyword>
<dbReference type="AlphaFoldDB" id="A0AA88AF38"/>
<organism evidence="1 2">
    <name type="scientific">Ficus carica</name>
    <name type="common">Common fig</name>
    <dbReference type="NCBI Taxonomy" id="3494"/>
    <lineage>
        <taxon>Eukaryota</taxon>
        <taxon>Viridiplantae</taxon>
        <taxon>Streptophyta</taxon>
        <taxon>Embryophyta</taxon>
        <taxon>Tracheophyta</taxon>
        <taxon>Spermatophyta</taxon>
        <taxon>Magnoliopsida</taxon>
        <taxon>eudicotyledons</taxon>
        <taxon>Gunneridae</taxon>
        <taxon>Pentapetalae</taxon>
        <taxon>rosids</taxon>
        <taxon>fabids</taxon>
        <taxon>Rosales</taxon>
        <taxon>Moraceae</taxon>
        <taxon>Ficeae</taxon>
        <taxon>Ficus</taxon>
    </lineage>
</organism>
<reference evidence="1" key="1">
    <citation type="submission" date="2023-07" db="EMBL/GenBank/DDBJ databases">
        <title>draft genome sequence of fig (Ficus carica).</title>
        <authorList>
            <person name="Takahashi T."/>
            <person name="Nishimura K."/>
        </authorList>
    </citation>
    <scope>NUCLEOTIDE SEQUENCE</scope>
</reference>
<name>A0AA88AF38_FICCA</name>
<gene>
    <name evidence="1" type="ORF">TIFTF001_011937</name>
</gene>